<evidence type="ECO:0000313" key="10">
    <source>
        <dbReference type="Proteomes" id="UP000248706"/>
    </source>
</evidence>
<proteinExistence type="predicted"/>
<feature type="region of interest" description="Disordered" evidence="7">
    <location>
        <begin position="531"/>
        <end position="572"/>
    </location>
</feature>
<dbReference type="InterPro" id="IPR002293">
    <property type="entry name" value="AA/rel_permease1"/>
</dbReference>
<evidence type="ECO:0000256" key="5">
    <source>
        <dbReference type="ARBA" id="ARBA00022989"/>
    </source>
</evidence>
<feature type="region of interest" description="Disordered" evidence="7">
    <location>
        <begin position="1"/>
        <end position="28"/>
    </location>
</feature>
<feature type="transmembrane region" description="Helical" evidence="8">
    <location>
        <begin position="114"/>
        <end position="134"/>
    </location>
</feature>
<dbReference type="OrthoDB" id="3170677at2"/>
<feature type="transmembrane region" description="Helical" evidence="8">
    <location>
        <begin position="154"/>
        <end position="175"/>
    </location>
</feature>
<comment type="caution">
    <text evidence="9">The sequence shown here is derived from an EMBL/GenBank/DDBJ whole genome shotgun (WGS) entry which is preliminary data.</text>
</comment>
<keyword evidence="5 8" id="KW-1133">Transmembrane helix</keyword>
<feature type="transmembrane region" description="Helical" evidence="8">
    <location>
        <begin position="73"/>
        <end position="94"/>
    </location>
</feature>
<dbReference type="EMBL" id="MCIF01000002">
    <property type="protein sequence ID" value="RAQ95765.1"/>
    <property type="molecule type" value="Genomic_DNA"/>
</dbReference>
<evidence type="ECO:0008006" key="11">
    <source>
        <dbReference type="Google" id="ProtNLM"/>
    </source>
</evidence>
<dbReference type="Pfam" id="PF13520">
    <property type="entry name" value="AA_permease_2"/>
    <property type="match status" value="1"/>
</dbReference>
<evidence type="ECO:0000313" key="9">
    <source>
        <dbReference type="EMBL" id="RAQ95765.1"/>
    </source>
</evidence>
<comment type="subcellular location">
    <subcellularLocation>
        <location evidence="1">Cell membrane</location>
        <topology evidence="1">Multi-pass membrane protein</topology>
    </subcellularLocation>
</comment>
<feature type="transmembrane region" description="Helical" evidence="8">
    <location>
        <begin position="389"/>
        <end position="415"/>
    </location>
</feature>
<dbReference type="PANTHER" id="PTHR42770">
    <property type="entry name" value="AMINO ACID TRANSPORTER-RELATED"/>
    <property type="match status" value="1"/>
</dbReference>
<keyword evidence="3" id="KW-1003">Cell membrane</keyword>
<dbReference type="InterPro" id="IPR050367">
    <property type="entry name" value="APC_superfamily"/>
</dbReference>
<evidence type="ECO:0000256" key="3">
    <source>
        <dbReference type="ARBA" id="ARBA00022475"/>
    </source>
</evidence>
<evidence type="ECO:0000256" key="2">
    <source>
        <dbReference type="ARBA" id="ARBA00022448"/>
    </source>
</evidence>
<name>A0A328VNL7_9CHLR</name>
<dbReference type="RefSeq" id="WP_112428786.1">
    <property type="nucleotide sequence ID" value="NZ_MCIF01000002.1"/>
</dbReference>
<feature type="transmembrane region" description="Helical" evidence="8">
    <location>
        <begin position="47"/>
        <end position="67"/>
    </location>
</feature>
<feature type="transmembrane region" description="Helical" evidence="8">
    <location>
        <begin position="182"/>
        <end position="206"/>
    </location>
</feature>
<keyword evidence="10" id="KW-1185">Reference proteome</keyword>
<dbReference type="AlphaFoldDB" id="A0A328VNL7"/>
<keyword evidence="4 8" id="KW-0812">Transmembrane</keyword>
<feature type="transmembrane region" description="Helical" evidence="8">
    <location>
        <begin position="313"/>
        <end position="341"/>
    </location>
</feature>
<dbReference type="GO" id="GO:0005886">
    <property type="term" value="C:plasma membrane"/>
    <property type="evidence" value="ECO:0007669"/>
    <property type="project" value="UniProtKB-SubCell"/>
</dbReference>
<feature type="transmembrane region" description="Helical" evidence="8">
    <location>
        <begin position="436"/>
        <end position="459"/>
    </location>
</feature>
<evidence type="ECO:0000256" key="6">
    <source>
        <dbReference type="ARBA" id="ARBA00023136"/>
    </source>
</evidence>
<protein>
    <recommendedName>
        <fullName evidence="11">Amino acid permease</fullName>
    </recommendedName>
</protein>
<dbReference type="GO" id="GO:0022857">
    <property type="term" value="F:transmembrane transporter activity"/>
    <property type="evidence" value="ECO:0007669"/>
    <property type="project" value="InterPro"/>
</dbReference>
<organism evidence="9 10">
    <name type="scientific">Thermogemmatispora tikiterensis</name>
    <dbReference type="NCBI Taxonomy" id="1825093"/>
    <lineage>
        <taxon>Bacteria</taxon>
        <taxon>Bacillati</taxon>
        <taxon>Chloroflexota</taxon>
        <taxon>Ktedonobacteria</taxon>
        <taxon>Thermogemmatisporales</taxon>
        <taxon>Thermogemmatisporaceae</taxon>
        <taxon>Thermogemmatispora</taxon>
    </lineage>
</organism>
<evidence type="ECO:0000256" key="4">
    <source>
        <dbReference type="ARBA" id="ARBA00022692"/>
    </source>
</evidence>
<gene>
    <name evidence="9" type="ORF">A4R35_09480</name>
</gene>
<reference evidence="9 10" key="1">
    <citation type="submission" date="2016-08" db="EMBL/GenBank/DDBJ databases">
        <title>Analysis of Carbohydrate Active Enzymes in Thermogemmatispora T81 Reveals Carbohydrate Degradation Ability.</title>
        <authorList>
            <person name="Tomazini A."/>
            <person name="Lal S."/>
            <person name="Stott M."/>
            <person name="Henrissat B."/>
            <person name="Polikarpov I."/>
            <person name="Sparling R."/>
            <person name="Levin D.B."/>
        </authorList>
    </citation>
    <scope>NUCLEOTIDE SEQUENCE [LARGE SCALE GENOMIC DNA]</scope>
    <source>
        <strain evidence="9 10">T81</strain>
    </source>
</reference>
<keyword evidence="6 8" id="KW-0472">Membrane</keyword>
<dbReference type="Proteomes" id="UP000248706">
    <property type="component" value="Unassembled WGS sequence"/>
</dbReference>
<feature type="transmembrane region" description="Helical" evidence="8">
    <location>
        <begin position="226"/>
        <end position="247"/>
    </location>
</feature>
<feature type="transmembrane region" description="Helical" evidence="8">
    <location>
        <begin position="362"/>
        <end position="383"/>
    </location>
</feature>
<dbReference type="PANTHER" id="PTHR42770:SF15">
    <property type="entry name" value="GLUTAMATE_GAMMA-AMINOBUTYRATE ANTIPORTER-RELATED"/>
    <property type="match status" value="1"/>
</dbReference>
<feature type="transmembrane region" description="Helical" evidence="8">
    <location>
        <begin position="259"/>
        <end position="282"/>
    </location>
</feature>
<sequence length="572" mass="61439">MMPFASPLAPEQRPSVGNEAAPESHPVLPSERFPLDRLPRVLRPRDLTVLCLFAVLLINNVQTVGAAGGGSLLYWALGFLCFLIPSALVCAQLYRLFPGEGAVYLWANRAFGNFWDTFLGFFCNWWPGAIGLTVEAEAAVASIQGLNSNWLSLPWEQGVAAILVLLVAQLLCALGQGQLQRILNVVFAAYALMFGLVGLAGLGWLLSGQSLRGDFSAQSWQLGLSSLPVLAVVTVALLGMAVPLNMGGEVVDQRRSGRYLLWGTLIIIAGYLFATFGVLAVLSPAELKETVFVSILFSHVFGNDLGHIVSSCYYIIMFIYFVCATAAYNAMFGRLLFVAGLDRRLPRALARLNSNGVPFNAMLLQTLINVAFIFVICFVAPVAPNQELALTVFLVVINGASVIWDIAMISLFLCGILLCSRYSRQLRQRWVVPPPLFYLATVLGIALTGVAIGCTFFAGSPVPAVLNNEDWGFWVLLFVLASLTVGAIYSFLVPEAEDLATLLPADSQAPLSPIGASSAAQKVPSVAAAPSSLAGAGWPGEGRPLQRDALRQTEPAVWPRPGSVPGPGRWEP</sequence>
<dbReference type="Gene3D" id="1.20.1740.10">
    <property type="entry name" value="Amino acid/polyamine transporter I"/>
    <property type="match status" value="1"/>
</dbReference>
<evidence type="ECO:0000256" key="7">
    <source>
        <dbReference type="SAM" id="MobiDB-lite"/>
    </source>
</evidence>
<keyword evidence="2" id="KW-0813">Transport</keyword>
<evidence type="ECO:0000256" key="8">
    <source>
        <dbReference type="SAM" id="Phobius"/>
    </source>
</evidence>
<feature type="transmembrane region" description="Helical" evidence="8">
    <location>
        <begin position="471"/>
        <end position="492"/>
    </location>
</feature>
<evidence type="ECO:0000256" key="1">
    <source>
        <dbReference type="ARBA" id="ARBA00004651"/>
    </source>
</evidence>
<accession>A0A328VNL7</accession>